<proteinExistence type="predicted"/>
<dbReference type="AlphaFoldDB" id="A0A8D5U3T9"/>
<dbReference type="Proteomes" id="UP000825123">
    <property type="component" value="Chromosome"/>
</dbReference>
<evidence type="ECO:0000313" key="1">
    <source>
        <dbReference type="EMBL" id="BCU68749.1"/>
    </source>
</evidence>
<dbReference type="KEGG" id="csty:KN1_00460"/>
<name>A0A8D5U3T9_9CREN</name>
<protein>
    <submittedName>
        <fullName evidence="1">Uncharacterized protein</fullName>
    </submittedName>
</protein>
<organism evidence="1 2">
    <name type="scientific">Stygiolobus caldivivus</name>
    <dbReference type="NCBI Taxonomy" id="2824673"/>
    <lineage>
        <taxon>Archaea</taxon>
        <taxon>Thermoproteota</taxon>
        <taxon>Thermoprotei</taxon>
        <taxon>Sulfolobales</taxon>
        <taxon>Sulfolobaceae</taxon>
        <taxon>Stygiolobus</taxon>
    </lineage>
</organism>
<keyword evidence="2" id="KW-1185">Reference proteome</keyword>
<sequence length="49" mass="5507">MKAIEMTHGAKSIIKVLGGGYRIPRSKMTIEEPADKMKREGSSFVKIER</sequence>
<dbReference type="RefSeq" id="WP_221288617.1">
    <property type="nucleotide sequence ID" value="NZ_AP024597.1"/>
</dbReference>
<reference evidence="1 2" key="1">
    <citation type="submission" date="2021-04" db="EMBL/GenBank/DDBJ databases">
        <title>Complete genome sequence of Stygiolobus sp. KN-1.</title>
        <authorList>
            <person name="Nakamura K."/>
            <person name="Sakai H."/>
            <person name="Kurosawa N."/>
        </authorList>
    </citation>
    <scope>NUCLEOTIDE SEQUENCE [LARGE SCALE GENOMIC DNA]</scope>
    <source>
        <strain evidence="1 2">KN-1</strain>
    </source>
</reference>
<gene>
    <name evidence="1" type="ORF">KN1_00460</name>
</gene>
<accession>A0A8D5U3T9</accession>
<dbReference type="GeneID" id="66161804"/>
<evidence type="ECO:0000313" key="2">
    <source>
        <dbReference type="Proteomes" id="UP000825123"/>
    </source>
</evidence>
<dbReference type="EMBL" id="AP024597">
    <property type="protein sequence ID" value="BCU68749.1"/>
    <property type="molecule type" value="Genomic_DNA"/>
</dbReference>